<evidence type="ECO:0000256" key="5">
    <source>
        <dbReference type="ARBA" id="ARBA00022989"/>
    </source>
</evidence>
<keyword evidence="3 8" id="KW-0812">Transmembrane</keyword>
<evidence type="ECO:0000256" key="8">
    <source>
        <dbReference type="SAM" id="Phobius"/>
    </source>
</evidence>
<sequence length="181" mass="20128">MRETSEENENQVNKKIELMIKVIIRTDTYLNYANTKSTILLSLASAIIAAIAVNFDKITSFVVVGSDKCFLSFLLGLALCFLIVSVFFSLKGITPFIKVSESVNTFSFVDIVKGYDSLADYKKEFCTVGDSSFLNQLISLNHNLSKALLSKYENQIIAIKCIEVATGVICFSIYIIFLSNL</sequence>
<evidence type="ECO:0000313" key="10">
    <source>
        <dbReference type="EMBL" id="VGM43280.1"/>
    </source>
</evidence>
<feature type="transmembrane region" description="Helical" evidence="8">
    <location>
        <begin position="156"/>
        <end position="177"/>
    </location>
</feature>
<dbReference type="RefSeq" id="WP_023317710.1">
    <property type="nucleotide sequence ID" value="NZ_BFEF01000109.1"/>
</dbReference>
<keyword evidence="2" id="KW-1003">Cell membrane</keyword>
<dbReference type="Pfam" id="PF18967">
    <property type="entry name" value="PycTM"/>
    <property type="match status" value="1"/>
</dbReference>
<proteinExistence type="predicted"/>
<keyword evidence="5 8" id="KW-1133">Transmembrane helix</keyword>
<dbReference type="InterPro" id="IPR043760">
    <property type="entry name" value="PycTM_dom"/>
</dbReference>
<keyword evidence="7 8" id="KW-0472">Membrane</keyword>
<feature type="domain" description="Pycsar effector protein" evidence="9">
    <location>
        <begin position="21"/>
        <end position="176"/>
    </location>
</feature>
<name>A0A486UXF2_KLEPN</name>
<organism evidence="10">
    <name type="scientific">Klebsiella pneumoniae</name>
    <dbReference type="NCBI Taxonomy" id="573"/>
    <lineage>
        <taxon>Bacteria</taxon>
        <taxon>Pseudomonadati</taxon>
        <taxon>Pseudomonadota</taxon>
        <taxon>Gammaproteobacteria</taxon>
        <taxon>Enterobacterales</taxon>
        <taxon>Enterobacteriaceae</taxon>
        <taxon>Klebsiella/Raoultella group</taxon>
        <taxon>Klebsiella</taxon>
        <taxon>Klebsiella pneumoniae complex</taxon>
    </lineage>
</organism>
<evidence type="ECO:0000256" key="6">
    <source>
        <dbReference type="ARBA" id="ARBA00023118"/>
    </source>
</evidence>
<keyword evidence="4" id="KW-0547">Nucleotide-binding</keyword>
<gene>
    <name evidence="10" type="ORF">SAMEA4873561_02416</name>
</gene>
<feature type="transmembrane region" description="Helical" evidence="8">
    <location>
        <begin position="38"/>
        <end position="55"/>
    </location>
</feature>
<keyword evidence="6" id="KW-0051">Antiviral defense</keyword>
<evidence type="ECO:0000259" key="9">
    <source>
        <dbReference type="Pfam" id="PF18967"/>
    </source>
</evidence>
<feature type="transmembrane region" description="Helical" evidence="8">
    <location>
        <begin position="70"/>
        <end position="90"/>
    </location>
</feature>
<dbReference type="EMBL" id="CAAHDG010000006">
    <property type="protein sequence ID" value="VGM43280.1"/>
    <property type="molecule type" value="Genomic_DNA"/>
</dbReference>
<evidence type="ECO:0000256" key="2">
    <source>
        <dbReference type="ARBA" id="ARBA00022475"/>
    </source>
</evidence>
<reference evidence="10" key="1">
    <citation type="submission" date="2019-03" db="EMBL/GenBank/DDBJ databases">
        <authorList>
            <consortium name="Pathogen Informatics"/>
        </authorList>
    </citation>
    <scope>NUCLEOTIDE SEQUENCE</scope>
    <source>
        <strain evidence="10">5012STDY7626360</strain>
    </source>
</reference>
<evidence type="ECO:0000256" key="4">
    <source>
        <dbReference type="ARBA" id="ARBA00022741"/>
    </source>
</evidence>
<evidence type="ECO:0000256" key="7">
    <source>
        <dbReference type="ARBA" id="ARBA00023136"/>
    </source>
</evidence>
<evidence type="ECO:0000256" key="1">
    <source>
        <dbReference type="ARBA" id="ARBA00004236"/>
    </source>
</evidence>
<dbReference type="AlphaFoldDB" id="A0A486UXF2"/>
<accession>A0A486UXF2</accession>
<protein>
    <recommendedName>
        <fullName evidence="9">Pycsar effector protein domain-containing protein</fullName>
    </recommendedName>
</protein>
<comment type="subcellular location">
    <subcellularLocation>
        <location evidence="1">Cell membrane</location>
    </subcellularLocation>
</comment>
<evidence type="ECO:0000256" key="3">
    <source>
        <dbReference type="ARBA" id="ARBA00022692"/>
    </source>
</evidence>